<protein>
    <submittedName>
        <fullName evidence="1">Uncharacterized protein</fullName>
    </submittedName>
</protein>
<proteinExistence type="predicted"/>
<keyword evidence="2" id="KW-1185">Reference proteome</keyword>
<reference evidence="1 2" key="1">
    <citation type="journal article" date="2014" name="Genome Biol. Evol.">
        <title>The genome of the myxosporean Thelohanellus kitauei shows adaptations to nutrient acquisition within its fish host.</title>
        <authorList>
            <person name="Yang Y."/>
            <person name="Xiong J."/>
            <person name="Zhou Z."/>
            <person name="Huo F."/>
            <person name="Miao W."/>
            <person name="Ran C."/>
            <person name="Liu Y."/>
            <person name="Zhang J."/>
            <person name="Feng J."/>
            <person name="Wang M."/>
            <person name="Wang M."/>
            <person name="Wang L."/>
            <person name="Yao B."/>
        </authorList>
    </citation>
    <scope>NUCLEOTIDE SEQUENCE [LARGE SCALE GENOMIC DNA]</scope>
    <source>
        <strain evidence="1">Wuqing</strain>
    </source>
</reference>
<accession>A0A0C2J7Y7</accession>
<name>A0A0C2J7Y7_THEKT</name>
<organism evidence="1 2">
    <name type="scientific">Thelohanellus kitauei</name>
    <name type="common">Myxosporean</name>
    <dbReference type="NCBI Taxonomy" id="669202"/>
    <lineage>
        <taxon>Eukaryota</taxon>
        <taxon>Metazoa</taxon>
        <taxon>Cnidaria</taxon>
        <taxon>Myxozoa</taxon>
        <taxon>Myxosporea</taxon>
        <taxon>Bivalvulida</taxon>
        <taxon>Platysporina</taxon>
        <taxon>Myxobolidae</taxon>
        <taxon>Thelohanellus</taxon>
    </lineage>
</organism>
<evidence type="ECO:0000313" key="1">
    <source>
        <dbReference type="EMBL" id="KII73924.1"/>
    </source>
</evidence>
<comment type="caution">
    <text evidence="1">The sequence shown here is derived from an EMBL/GenBank/DDBJ whole genome shotgun (WGS) entry which is preliminary data.</text>
</comment>
<dbReference type="EMBL" id="JWZT01000607">
    <property type="protein sequence ID" value="KII73924.1"/>
    <property type="molecule type" value="Genomic_DNA"/>
</dbReference>
<dbReference type="AlphaFoldDB" id="A0A0C2J7Y7"/>
<dbReference type="Proteomes" id="UP000031668">
    <property type="component" value="Unassembled WGS sequence"/>
</dbReference>
<evidence type="ECO:0000313" key="2">
    <source>
        <dbReference type="Proteomes" id="UP000031668"/>
    </source>
</evidence>
<sequence length="117" mass="13310">MVYDFKLVTFIDIDIEYSHLVSAVNSEFQLEEDETVDTRITVVKSLITLKDLTIIQTLAHDTLVIPDLVKLRLARTCVLKIPSSNFEDEMSTPLWKTPTCVYFSELTSGHTIMEADV</sequence>
<gene>
    <name evidence="1" type="ORF">RF11_15626</name>
</gene>